<dbReference type="EMBL" id="CM044707">
    <property type="protein sequence ID" value="KAI5654423.1"/>
    <property type="molecule type" value="Genomic_DNA"/>
</dbReference>
<organism evidence="1 2">
    <name type="scientific">Catharanthus roseus</name>
    <name type="common">Madagascar periwinkle</name>
    <name type="synonym">Vinca rosea</name>
    <dbReference type="NCBI Taxonomy" id="4058"/>
    <lineage>
        <taxon>Eukaryota</taxon>
        <taxon>Viridiplantae</taxon>
        <taxon>Streptophyta</taxon>
        <taxon>Embryophyta</taxon>
        <taxon>Tracheophyta</taxon>
        <taxon>Spermatophyta</taxon>
        <taxon>Magnoliopsida</taxon>
        <taxon>eudicotyledons</taxon>
        <taxon>Gunneridae</taxon>
        <taxon>Pentapetalae</taxon>
        <taxon>asterids</taxon>
        <taxon>lamiids</taxon>
        <taxon>Gentianales</taxon>
        <taxon>Apocynaceae</taxon>
        <taxon>Rauvolfioideae</taxon>
        <taxon>Vinceae</taxon>
        <taxon>Catharanthinae</taxon>
        <taxon>Catharanthus</taxon>
    </lineage>
</organism>
<accession>A0ACC0A2X1</accession>
<name>A0ACC0A2X1_CATRO</name>
<dbReference type="Proteomes" id="UP001060085">
    <property type="component" value="Linkage Group LG07"/>
</dbReference>
<reference evidence="2" key="1">
    <citation type="journal article" date="2023" name="Nat. Plants">
        <title>Single-cell RNA sequencing provides a high-resolution roadmap for understanding the multicellular compartmentation of specialized metabolism.</title>
        <authorList>
            <person name="Sun S."/>
            <person name="Shen X."/>
            <person name="Li Y."/>
            <person name="Li Y."/>
            <person name="Wang S."/>
            <person name="Li R."/>
            <person name="Zhang H."/>
            <person name="Shen G."/>
            <person name="Guo B."/>
            <person name="Wei J."/>
            <person name="Xu J."/>
            <person name="St-Pierre B."/>
            <person name="Chen S."/>
            <person name="Sun C."/>
        </authorList>
    </citation>
    <scope>NUCLEOTIDE SEQUENCE [LARGE SCALE GENOMIC DNA]</scope>
</reference>
<proteinExistence type="predicted"/>
<comment type="caution">
    <text evidence="1">The sequence shown here is derived from an EMBL/GenBank/DDBJ whole genome shotgun (WGS) entry which is preliminary data.</text>
</comment>
<keyword evidence="2" id="KW-1185">Reference proteome</keyword>
<sequence>MEGDDNPNNALGTQPTGDRIKLNVGGKVFETTVSTLQSGGPDSLLNLLANRPLHHNNNSQPVFIDRDPEIFSGLLSLLRSNRLPSTAKRFSNQELIDEAVYYGIEARLRAALAPTPLSGIDASLYTTIRPSSDGIVSDFNAIDSDGSVWVAHGGQVSIYDWNLTHFATVRTHLDHISSIRSIRPEIAAIGSELRQGLHLYNLANGCRVGSVDWVDPADPRIFKARVNAIADSDESIFASFDCHHKENSILMIDKSSLRVTSEITRQPGNSSKAMVAGKLKYVPAIGVLAGVSVTSGAFGCSGYIRLWDPRSREVIWDTNEPGSGRSSRFGDSFADVDVDLDELSLVKVCSKSGDLAVADLRNLKEDPWIYLNEKNPSMRNATGGSNGANYVIHCYRKQGFIGREGELEVWSRVEEKETNNDSRGWIFHEGSYRRNFVDKVEDSERGIIKKIEGGGDRLFLTREDVEGIEVWQSSKFSGRVSVA</sequence>
<evidence type="ECO:0000313" key="1">
    <source>
        <dbReference type="EMBL" id="KAI5654423.1"/>
    </source>
</evidence>
<evidence type="ECO:0000313" key="2">
    <source>
        <dbReference type="Proteomes" id="UP001060085"/>
    </source>
</evidence>
<protein>
    <submittedName>
        <fullName evidence="1">Uncharacterized protein</fullName>
    </submittedName>
</protein>
<gene>
    <name evidence="1" type="ORF">M9H77_31610</name>
</gene>